<organism evidence="1 2">
    <name type="scientific">Virgisporangium aurantiacum</name>
    <dbReference type="NCBI Taxonomy" id="175570"/>
    <lineage>
        <taxon>Bacteria</taxon>
        <taxon>Bacillati</taxon>
        <taxon>Actinomycetota</taxon>
        <taxon>Actinomycetes</taxon>
        <taxon>Micromonosporales</taxon>
        <taxon>Micromonosporaceae</taxon>
        <taxon>Virgisporangium</taxon>
    </lineage>
</organism>
<keyword evidence="2" id="KW-1185">Reference proteome</keyword>
<dbReference type="EMBL" id="BOPG01000023">
    <property type="protein sequence ID" value="GIJ56169.1"/>
    <property type="molecule type" value="Genomic_DNA"/>
</dbReference>
<reference evidence="1" key="1">
    <citation type="submission" date="2021-01" db="EMBL/GenBank/DDBJ databases">
        <title>Whole genome shotgun sequence of Virgisporangium aurantiacum NBRC 16421.</title>
        <authorList>
            <person name="Komaki H."/>
            <person name="Tamura T."/>
        </authorList>
    </citation>
    <scope>NUCLEOTIDE SEQUENCE</scope>
    <source>
        <strain evidence="1">NBRC 16421</strain>
    </source>
</reference>
<proteinExistence type="predicted"/>
<evidence type="ECO:0000313" key="1">
    <source>
        <dbReference type="EMBL" id="GIJ56169.1"/>
    </source>
</evidence>
<dbReference type="RefSeq" id="WP_203994005.1">
    <property type="nucleotide sequence ID" value="NZ_BOPG01000023.1"/>
</dbReference>
<protein>
    <recommendedName>
        <fullName evidence="3">FXSXX-COOH protein</fullName>
    </recommendedName>
</protein>
<accession>A0A8J4DZQ7</accession>
<dbReference type="AlphaFoldDB" id="A0A8J4DZQ7"/>
<sequence length="61" mass="6327">MDDGAEPSPAAYGDPVILDVAGLSLETVFHTDDSVLADAVRQIVDNLGQPAENYAAHSTSV</sequence>
<evidence type="ECO:0000313" key="2">
    <source>
        <dbReference type="Proteomes" id="UP000612585"/>
    </source>
</evidence>
<evidence type="ECO:0008006" key="3">
    <source>
        <dbReference type="Google" id="ProtNLM"/>
    </source>
</evidence>
<name>A0A8J4DZQ7_9ACTN</name>
<comment type="caution">
    <text evidence="1">The sequence shown here is derived from an EMBL/GenBank/DDBJ whole genome shotgun (WGS) entry which is preliminary data.</text>
</comment>
<gene>
    <name evidence="1" type="ORF">Vau01_036850</name>
</gene>
<dbReference type="Proteomes" id="UP000612585">
    <property type="component" value="Unassembled WGS sequence"/>
</dbReference>